<keyword evidence="1" id="KW-0812">Transmembrane</keyword>
<keyword evidence="3" id="KW-0540">Nuclease</keyword>
<protein>
    <submittedName>
        <fullName evidence="3">Endonuclease/Exonuclease/phosphatase family protein</fullName>
    </submittedName>
</protein>
<dbReference type="GO" id="GO:0004527">
    <property type="term" value="F:exonuclease activity"/>
    <property type="evidence" value="ECO:0007669"/>
    <property type="project" value="UniProtKB-KW"/>
</dbReference>
<keyword evidence="3" id="KW-0255">Endonuclease</keyword>
<proteinExistence type="predicted"/>
<feature type="transmembrane region" description="Helical" evidence="1">
    <location>
        <begin position="12"/>
        <end position="37"/>
    </location>
</feature>
<keyword evidence="4" id="KW-1185">Reference proteome</keyword>
<dbReference type="GO" id="GO:0004519">
    <property type="term" value="F:endonuclease activity"/>
    <property type="evidence" value="ECO:0007669"/>
    <property type="project" value="UniProtKB-KW"/>
</dbReference>
<dbReference type="PANTHER" id="PTHR42834:SF1">
    <property type="entry name" value="ENDONUCLEASE_EXONUCLEASE_PHOSPHATASE FAMILY PROTEIN (AFU_ORTHOLOGUE AFUA_3G09210)"/>
    <property type="match status" value="1"/>
</dbReference>
<keyword evidence="3" id="KW-0269">Exonuclease</keyword>
<evidence type="ECO:0000256" key="1">
    <source>
        <dbReference type="SAM" id="Phobius"/>
    </source>
</evidence>
<keyword evidence="3" id="KW-0378">Hydrolase</keyword>
<evidence type="ECO:0000313" key="4">
    <source>
        <dbReference type="Proteomes" id="UP000199203"/>
    </source>
</evidence>
<dbReference type="InterPro" id="IPR036691">
    <property type="entry name" value="Endo/exonu/phosph_ase_sf"/>
</dbReference>
<dbReference type="SUPFAM" id="SSF56219">
    <property type="entry name" value="DNase I-like"/>
    <property type="match status" value="1"/>
</dbReference>
<sequence length="420" mass="47617">MKFLFCNYSKKITFVALHILFMKNILSLIAIFSISLISAQQKRQVRAATVGFLNVENLWDTVRSADYIDGTKDRSNPAFHRSVPLDSIKYLEVTEKDYKGPWNDESLVGKKVVRIQGGSEEFTPKSGKNYNYKVYKQKLENEAKVISEMGKAYTNTAPVVVGLLEVENRQVVEDLVKEPSIAKYDYGVVHYNSYDYRGIDVAFIYQKRRFSPSKSWKKEVKIFGDNGNREYTRDILVLTGFLDNEKVAFFLNHWPSRRGGEAASLPKRNAAALVLKQQMDSVRALDPSTKLFAMGDFNDDPVSSSLKNGLKAVGNPKDLSETSPYLNLMYPLYKKGVASLAYQDAPNLFDQIIVSSNLNSPNKELRKDYTVFKAEIFAPAYLVTKEGNYKGYPFRSWSGDTFTGGYSDHFPAFVVLQKEP</sequence>
<dbReference type="AlphaFoldDB" id="A0A1G7PP05"/>
<reference evidence="4" key="1">
    <citation type="submission" date="2016-10" db="EMBL/GenBank/DDBJ databases">
        <authorList>
            <person name="Varghese N."/>
            <person name="Submissions S."/>
        </authorList>
    </citation>
    <scope>NUCLEOTIDE SEQUENCE [LARGE SCALE GENOMIC DNA]</scope>
    <source>
        <strain evidence="4">DSM 19684</strain>
    </source>
</reference>
<dbReference type="PANTHER" id="PTHR42834">
    <property type="entry name" value="ENDONUCLEASE/EXONUCLEASE/PHOSPHATASE FAMILY PROTEIN (AFU_ORTHOLOGUE AFUA_3G09210)"/>
    <property type="match status" value="1"/>
</dbReference>
<evidence type="ECO:0000313" key="3">
    <source>
        <dbReference type="EMBL" id="SDF87993.1"/>
    </source>
</evidence>
<keyword evidence="1" id="KW-0472">Membrane</keyword>
<organism evidence="3 4">
    <name type="scientific">Epilithonimonas hungarica</name>
    <dbReference type="NCBI Taxonomy" id="454006"/>
    <lineage>
        <taxon>Bacteria</taxon>
        <taxon>Pseudomonadati</taxon>
        <taxon>Bacteroidota</taxon>
        <taxon>Flavobacteriia</taxon>
        <taxon>Flavobacteriales</taxon>
        <taxon>Weeksellaceae</taxon>
        <taxon>Chryseobacterium group</taxon>
        <taxon>Epilithonimonas</taxon>
    </lineage>
</organism>
<dbReference type="Gene3D" id="3.60.10.10">
    <property type="entry name" value="Endonuclease/exonuclease/phosphatase"/>
    <property type="match status" value="1"/>
</dbReference>
<name>A0A1G7PP05_9FLAO</name>
<dbReference type="STRING" id="454006.SAMN05421825_2358"/>
<gene>
    <name evidence="3" type="ORF">SAMN05421825_2358</name>
</gene>
<evidence type="ECO:0000259" key="2">
    <source>
        <dbReference type="Pfam" id="PF19580"/>
    </source>
</evidence>
<dbReference type="InterPro" id="IPR005135">
    <property type="entry name" value="Endo/exonuclease/phosphatase"/>
</dbReference>
<dbReference type="Proteomes" id="UP000199203">
    <property type="component" value="Unassembled WGS sequence"/>
</dbReference>
<keyword evidence="1" id="KW-1133">Transmembrane helix</keyword>
<feature type="domain" description="Endonuclease/exonuclease/phosphatase" evidence="2">
    <location>
        <begin position="119"/>
        <end position="418"/>
    </location>
</feature>
<accession>A0A1G7PP05</accession>
<dbReference type="Pfam" id="PF19580">
    <property type="entry name" value="Exo_endo_phos_3"/>
    <property type="match status" value="1"/>
</dbReference>
<dbReference type="EMBL" id="FNBH01000002">
    <property type="protein sequence ID" value="SDF87993.1"/>
    <property type="molecule type" value="Genomic_DNA"/>
</dbReference>